<gene>
    <name evidence="1" type="ORF">L21SP2_0560</name>
</gene>
<evidence type="ECO:0000313" key="2">
    <source>
        <dbReference type="Proteomes" id="UP000018680"/>
    </source>
</evidence>
<keyword evidence="2" id="KW-1185">Reference proteome</keyword>
<dbReference type="Proteomes" id="UP000018680">
    <property type="component" value="Chromosome"/>
</dbReference>
<protein>
    <submittedName>
        <fullName evidence="1">Uncharacterized protein</fullName>
    </submittedName>
</protein>
<accession>V5WDX6</accession>
<dbReference type="EMBL" id="CP006939">
    <property type="protein sequence ID" value="AHC13992.1"/>
    <property type="molecule type" value="Genomic_DNA"/>
</dbReference>
<name>V5WDX6_9SPIO</name>
<evidence type="ECO:0000313" key="1">
    <source>
        <dbReference type="EMBL" id="AHC13992.1"/>
    </source>
</evidence>
<dbReference type="STRING" id="1307761.L21SP2_0560"/>
<dbReference type="KEGG" id="slr:L21SP2_0560"/>
<organism evidence="1 2">
    <name type="scientific">Salinispira pacifica</name>
    <dbReference type="NCBI Taxonomy" id="1307761"/>
    <lineage>
        <taxon>Bacteria</taxon>
        <taxon>Pseudomonadati</taxon>
        <taxon>Spirochaetota</taxon>
        <taxon>Spirochaetia</taxon>
        <taxon>Spirochaetales</taxon>
        <taxon>Spirochaetaceae</taxon>
        <taxon>Salinispira</taxon>
    </lineage>
</organism>
<proteinExistence type="predicted"/>
<dbReference type="HOGENOM" id="CLU_3257627_0_0_12"/>
<reference evidence="1 2" key="1">
    <citation type="journal article" date="2015" name="Stand. Genomic Sci.">
        <title>Complete genome sequence and description of Salinispira pacifica gen. nov., sp. nov., a novel spirochaete isolated form a hypersaline microbial mat.</title>
        <authorList>
            <person name="Ben Hania W."/>
            <person name="Joseph M."/>
            <person name="Schumann P."/>
            <person name="Bunk B."/>
            <person name="Fiebig A."/>
            <person name="Sproer C."/>
            <person name="Klenk H.P."/>
            <person name="Fardeau M.L."/>
            <person name="Spring S."/>
        </authorList>
    </citation>
    <scope>NUCLEOTIDE SEQUENCE [LARGE SCALE GENOMIC DNA]</scope>
    <source>
        <strain evidence="1 2">L21-RPul-D2</strain>
    </source>
</reference>
<sequence length="42" mass="4791">MDLIIRRSGPVMPYSHYRMDFFFRAFFGVTAGSQSGQDEDTG</sequence>
<dbReference type="AlphaFoldDB" id="V5WDX6"/>